<organism evidence="1 2">
    <name type="scientific">Candidatus Marithioploca araucensis</name>
    <dbReference type="NCBI Taxonomy" id="70273"/>
    <lineage>
        <taxon>Bacteria</taxon>
        <taxon>Pseudomonadati</taxon>
        <taxon>Pseudomonadota</taxon>
        <taxon>Gammaproteobacteria</taxon>
        <taxon>Thiotrichales</taxon>
        <taxon>Thiotrichaceae</taxon>
        <taxon>Candidatus Marithioploca</taxon>
    </lineage>
</organism>
<sequence length="66" mass="7755">MVGNKKTLPTLPGLDFYLLCHQILTFFLVNRDHKNRELEISRKTITFSLNFPHFKMGEENSVFITL</sequence>
<gene>
    <name evidence="1" type="ORF">QUF54_06425</name>
</gene>
<accession>A0ABT7VTU0</accession>
<reference evidence="1" key="1">
    <citation type="submission" date="2023-06" db="EMBL/GenBank/DDBJ databases">
        <title>Uncultivated large filamentous bacteria from sulfidic sediments reveal new species and different genomic features in energy metabolism and defense.</title>
        <authorList>
            <person name="Fonseca A."/>
        </authorList>
    </citation>
    <scope>NUCLEOTIDE SEQUENCE</scope>
    <source>
        <strain evidence="1">HSG4</strain>
    </source>
</reference>
<dbReference type="Proteomes" id="UP001171945">
    <property type="component" value="Unassembled WGS sequence"/>
</dbReference>
<evidence type="ECO:0000313" key="1">
    <source>
        <dbReference type="EMBL" id="MDM8562971.1"/>
    </source>
</evidence>
<dbReference type="EMBL" id="JAUCGM010000378">
    <property type="protein sequence ID" value="MDM8562971.1"/>
    <property type="molecule type" value="Genomic_DNA"/>
</dbReference>
<comment type="caution">
    <text evidence="1">The sequence shown here is derived from an EMBL/GenBank/DDBJ whole genome shotgun (WGS) entry which is preliminary data.</text>
</comment>
<proteinExistence type="predicted"/>
<evidence type="ECO:0000313" key="2">
    <source>
        <dbReference type="Proteomes" id="UP001171945"/>
    </source>
</evidence>
<protein>
    <submittedName>
        <fullName evidence="1">Uncharacterized protein</fullName>
    </submittedName>
</protein>
<keyword evidence="2" id="KW-1185">Reference proteome</keyword>
<name>A0ABT7VTU0_9GAMM</name>